<evidence type="ECO:0000256" key="1">
    <source>
        <dbReference type="SAM" id="SignalP"/>
    </source>
</evidence>
<protein>
    <recommendedName>
        <fullName evidence="2">DUF4440 domain-containing protein</fullName>
    </recommendedName>
</protein>
<dbReference type="SUPFAM" id="SSF54427">
    <property type="entry name" value="NTF2-like"/>
    <property type="match status" value="1"/>
</dbReference>
<sequence length="139" mass="15164">MRTSFRTFFALALVLASLSAHADDAATIKALEQQWIDAVGRGDRVFVDKLLHPAYVNTTMRGQVRDKATTVAAPPLPKGATQTLRNVQVRMHGNVAVVTGINDYRAPGAQPLSVAYTDVYLKEGNAWRVISTQESVRSP</sequence>
<evidence type="ECO:0000313" key="4">
    <source>
        <dbReference type="Proteomes" id="UP001501083"/>
    </source>
</evidence>
<dbReference type="RefSeq" id="WP_158983594.1">
    <property type="nucleotide sequence ID" value="NZ_BAABKY010000001.1"/>
</dbReference>
<dbReference type="InterPro" id="IPR027843">
    <property type="entry name" value="DUF4440"/>
</dbReference>
<proteinExistence type="predicted"/>
<name>A0ABP9KYH7_9GAMM</name>
<dbReference type="InterPro" id="IPR032710">
    <property type="entry name" value="NTF2-like_dom_sf"/>
</dbReference>
<feature type="signal peptide" evidence="1">
    <location>
        <begin position="1"/>
        <end position="22"/>
    </location>
</feature>
<evidence type="ECO:0000259" key="2">
    <source>
        <dbReference type="Pfam" id="PF14534"/>
    </source>
</evidence>
<keyword evidence="1" id="KW-0732">Signal</keyword>
<keyword evidence="4" id="KW-1185">Reference proteome</keyword>
<evidence type="ECO:0000313" key="3">
    <source>
        <dbReference type="EMBL" id="GAA5066766.1"/>
    </source>
</evidence>
<dbReference type="Gene3D" id="3.10.450.50">
    <property type="match status" value="1"/>
</dbReference>
<reference evidence="4" key="1">
    <citation type="journal article" date="2019" name="Int. J. Syst. Evol. Microbiol.">
        <title>The Global Catalogue of Microorganisms (GCM) 10K type strain sequencing project: providing services to taxonomists for standard genome sequencing and annotation.</title>
        <authorList>
            <consortium name="The Broad Institute Genomics Platform"/>
            <consortium name="The Broad Institute Genome Sequencing Center for Infectious Disease"/>
            <person name="Wu L."/>
            <person name="Ma J."/>
        </authorList>
    </citation>
    <scope>NUCLEOTIDE SEQUENCE [LARGE SCALE GENOMIC DNA]</scope>
    <source>
        <strain evidence="4">JCM 19212</strain>
    </source>
</reference>
<feature type="domain" description="DUF4440" evidence="2">
    <location>
        <begin position="28"/>
        <end position="129"/>
    </location>
</feature>
<dbReference type="EMBL" id="BAABKY010000001">
    <property type="protein sequence ID" value="GAA5066766.1"/>
    <property type="molecule type" value="Genomic_DNA"/>
</dbReference>
<dbReference type="Pfam" id="PF14534">
    <property type="entry name" value="DUF4440"/>
    <property type="match status" value="1"/>
</dbReference>
<comment type="caution">
    <text evidence="3">The sequence shown here is derived from an EMBL/GenBank/DDBJ whole genome shotgun (WGS) entry which is preliminary data.</text>
</comment>
<feature type="chain" id="PRO_5046571485" description="DUF4440 domain-containing protein" evidence="1">
    <location>
        <begin position="23"/>
        <end position="139"/>
    </location>
</feature>
<dbReference type="Proteomes" id="UP001501083">
    <property type="component" value="Unassembled WGS sequence"/>
</dbReference>
<accession>A0ABP9KYH7</accession>
<gene>
    <name evidence="3" type="ORF">GCM10025759_00490</name>
</gene>
<organism evidence="3 4">
    <name type="scientific">Lysobacter panacisoli</name>
    <dbReference type="NCBI Taxonomy" id="1255263"/>
    <lineage>
        <taxon>Bacteria</taxon>
        <taxon>Pseudomonadati</taxon>
        <taxon>Pseudomonadota</taxon>
        <taxon>Gammaproteobacteria</taxon>
        <taxon>Lysobacterales</taxon>
        <taxon>Lysobacteraceae</taxon>
        <taxon>Lysobacter</taxon>
    </lineage>
</organism>